<dbReference type="Pfam" id="PF05235">
    <property type="entry name" value="CHAD"/>
    <property type="match status" value="1"/>
</dbReference>
<name>A0A6M8BAI7_9CYAN</name>
<protein>
    <submittedName>
        <fullName evidence="2">CHAD domain-containing protein</fullName>
    </submittedName>
</protein>
<accession>A0A6M8BAI7</accession>
<sequence length="295" mass="33768">MTLGEYAHRIVDEQYRQMVKHEKHVLADTDPEHLHQMRVHSRRLYTALQVFGAAIDLPKAAHSKRVRSLTKALGKLRDLDVQIATLQTDYHPHLSQPEQAYLETVIAALQQKRRKTLAGTRDILSQSRYQDLKTAYETWLSAPRFTPLAQIPIVTVLPDLLSPLLSTSLLHPGWLIATEALTEDTAPTLHDLRKACKHVRYQAEFFVSFYGAQFKAWIAGLKSLQDSLGSLQDIQVLLELLSDVLPKGTELLELRQMVQSNQQQILANWNQTRLQHLDPASRYQLYEMLLQPVLE</sequence>
<dbReference type="PROSITE" id="PS51708">
    <property type="entry name" value="CHAD"/>
    <property type="match status" value="1"/>
</dbReference>
<feature type="domain" description="CHAD" evidence="1">
    <location>
        <begin position="1"/>
        <end position="274"/>
    </location>
</feature>
<gene>
    <name evidence="2" type="ORF">HPC62_21040</name>
</gene>
<dbReference type="PANTHER" id="PTHR39339:SF1">
    <property type="entry name" value="CHAD DOMAIN-CONTAINING PROTEIN"/>
    <property type="match status" value="1"/>
</dbReference>
<dbReference type="RefSeq" id="WP_172358374.1">
    <property type="nucleotide sequence ID" value="NZ_CP053661.1"/>
</dbReference>
<dbReference type="AlphaFoldDB" id="A0A6M8BAI7"/>
<dbReference type="Gene3D" id="1.40.20.10">
    <property type="entry name" value="CHAD domain"/>
    <property type="match status" value="1"/>
</dbReference>
<evidence type="ECO:0000313" key="3">
    <source>
        <dbReference type="Proteomes" id="UP000505210"/>
    </source>
</evidence>
<dbReference type="Proteomes" id="UP000505210">
    <property type="component" value="Chromosome"/>
</dbReference>
<dbReference type="SMART" id="SM00880">
    <property type="entry name" value="CHAD"/>
    <property type="match status" value="1"/>
</dbReference>
<reference evidence="2 3" key="1">
    <citation type="submission" date="2020-05" db="EMBL/GenBank/DDBJ databases">
        <title>Complete genome sequence of of a novel Thermoleptolyngbya strain isolated from hot springs of Ganzi, Sichuan China.</title>
        <authorList>
            <person name="Tang J."/>
            <person name="Daroch M."/>
            <person name="Li L."/>
            <person name="Waleron K."/>
            <person name="Waleron M."/>
            <person name="Waleron M."/>
        </authorList>
    </citation>
    <scope>NUCLEOTIDE SEQUENCE [LARGE SCALE GENOMIC DNA]</scope>
    <source>
        <strain evidence="2 3">PKUAC-SCTA183</strain>
    </source>
</reference>
<keyword evidence="3" id="KW-1185">Reference proteome</keyword>
<dbReference type="EMBL" id="CP053661">
    <property type="protein sequence ID" value="QKD84329.1"/>
    <property type="molecule type" value="Genomic_DNA"/>
</dbReference>
<dbReference type="InterPro" id="IPR038186">
    <property type="entry name" value="CHAD_dom_sf"/>
</dbReference>
<dbReference type="InterPro" id="IPR007899">
    <property type="entry name" value="CHAD_dom"/>
</dbReference>
<organism evidence="2 3">
    <name type="scientific">Thermoleptolyngbya sichuanensis A183</name>
    <dbReference type="NCBI Taxonomy" id="2737172"/>
    <lineage>
        <taxon>Bacteria</taxon>
        <taxon>Bacillati</taxon>
        <taxon>Cyanobacteriota</taxon>
        <taxon>Cyanophyceae</taxon>
        <taxon>Oculatellales</taxon>
        <taxon>Oculatellaceae</taxon>
        <taxon>Thermoleptolyngbya</taxon>
        <taxon>Thermoleptolyngbya sichuanensis</taxon>
    </lineage>
</organism>
<dbReference type="PANTHER" id="PTHR39339">
    <property type="entry name" value="SLR1444 PROTEIN"/>
    <property type="match status" value="1"/>
</dbReference>
<proteinExistence type="predicted"/>
<dbReference type="KEGG" id="theu:HPC62_21040"/>
<evidence type="ECO:0000259" key="1">
    <source>
        <dbReference type="PROSITE" id="PS51708"/>
    </source>
</evidence>
<evidence type="ECO:0000313" key="2">
    <source>
        <dbReference type="EMBL" id="QKD84329.1"/>
    </source>
</evidence>